<gene>
    <name evidence="8" type="ORF">DASB73_039440</name>
</gene>
<comment type="similarity">
    <text evidence="7">Belongs to the nucleoporin Nup84/Nup107 family.</text>
</comment>
<dbReference type="Gene3D" id="1.10.3450.20">
    <property type="match status" value="1"/>
</dbReference>
<comment type="caution">
    <text evidence="8">The sequence shown here is derived from an EMBL/GenBank/DDBJ whole genome shotgun (WGS) entry which is preliminary data.</text>
</comment>
<dbReference type="Pfam" id="PF04121">
    <property type="entry name" value="Nup84_Nup100"/>
    <property type="match status" value="2"/>
</dbReference>
<keyword evidence="3" id="KW-0653">Protein transport</keyword>
<dbReference type="GO" id="GO:0031080">
    <property type="term" value="C:nuclear pore outer ring"/>
    <property type="evidence" value="ECO:0007669"/>
    <property type="project" value="TreeGrafter"/>
</dbReference>
<evidence type="ECO:0000256" key="4">
    <source>
        <dbReference type="ARBA" id="ARBA00023010"/>
    </source>
</evidence>
<keyword evidence="4 7" id="KW-0811">Translocation</keyword>
<evidence type="ECO:0000256" key="2">
    <source>
        <dbReference type="ARBA" id="ARBA00022816"/>
    </source>
</evidence>
<evidence type="ECO:0000256" key="3">
    <source>
        <dbReference type="ARBA" id="ARBA00022927"/>
    </source>
</evidence>
<organism evidence="8 9">
    <name type="scientific">Starmerella bacillaris</name>
    <name type="common">Yeast</name>
    <name type="synonym">Candida zemplinina</name>
    <dbReference type="NCBI Taxonomy" id="1247836"/>
    <lineage>
        <taxon>Eukaryota</taxon>
        <taxon>Fungi</taxon>
        <taxon>Dikarya</taxon>
        <taxon>Ascomycota</taxon>
        <taxon>Saccharomycotina</taxon>
        <taxon>Dipodascomycetes</taxon>
        <taxon>Dipodascales</taxon>
        <taxon>Trichomonascaceae</taxon>
        <taxon>Starmerella</taxon>
    </lineage>
</organism>
<dbReference type="GO" id="GO:0006606">
    <property type="term" value="P:protein import into nucleus"/>
    <property type="evidence" value="ECO:0007669"/>
    <property type="project" value="TreeGrafter"/>
</dbReference>
<keyword evidence="1 7" id="KW-0813">Transport</keyword>
<reference evidence="8 9" key="1">
    <citation type="journal article" date="2023" name="Elife">
        <title>Identification of key yeast species and microbe-microbe interactions impacting larval growth of Drosophila in the wild.</title>
        <authorList>
            <person name="Mure A."/>
            <person name="Sugiura Y."/>
            <person name="Maeda R."/>
            <person name="Honda K."/>
            <person name="Sakurai N."/>
            <person name="Takahashi Y."/>
            <person name="Watada M."/>
            <person name="Katoh T."/>
            <person name="Gotoh A."/>
            <person name="Gotoh Y."/>
            <person name="Taniguchi I."/>
            <person name="Nakamura K."/>
            <person name="Hayashi T."/>
            <person name="Katayama T."/>
            <person name="Uemura T."/>
            <person name="Hattori Y."/>
        </authorList>
    </citation>
    <scope>NUCLEOTIDE SEQUENCE [LARGE SCALE GENOMIC DNA]</scope>
    <source>
        <strain evidence="8 9">SB-73</strain>
    </source>
</reference>
<name>A0AAV5RN89_STABA</name>
<evidence type="ECO:0000256" key="5">
    <source>
        <dbReference type="ARBA" id="ARBA00023132"/>
    </source>
</evidence>
<dbReference type="GO" id="GO:0000973">
    <property type="term" value="P:post-transcriptional tethering of RNA polymerase II gene DNA at nuclear periphery"/>
    <property type="evidence" value="ECO:0007669"/>
    <property type="project" value="TreeGrafter"/>
</dbReference>
<evidence type="ECO:0000313" key="8">
    <source>
        <dbReference type="EMBL" id="GMM52981.1"/>
    </source>
</evidence>
<comment type="function">
    <text evidence="7">Functions as a component of the nuclear pore complex (NPC).</text>
</comment>
<keyword evidence="9" id="KW-1185">Reference proteome</keyword>
<evidence type="ECO:0000256" key="6">
    <source>
        <dbReference type="ARBA" id="ARBA00023242"/>
    </source>
</evidence>
<dbReference type="AlphaFoldDB" id="A0AAV5RN89"/>
<evidence type="ECO:0000256" key="1">
    <source>
        <dbReference type="ARBA" id="ARBA00022448"/>
    </source>
</evidence>
<sequence>MDEQNLIEVFGEVVSDLDINYQQYPSIFYEKCRYATSLNIASDNHERLEELKLETRLWLLLDTLRSKDTKNFDYANRVEWLSLYIEKPQHPAEISGVKWVNTQADIGTVTKNEVTELDVDGPLRQGRPVNVRDNQLDYHIFKYIFQLLLLGEYELATKFCADTNNWTLRGAIQYVYGIEAVDAVFIENCRAMSSDTQSQKLDVYERGIYGILGRDINAVKPLCTTWEELLLAHIRTQKTIDEFKIALQSSSPEIQQEGKNHYRQLMLALIEGESSFKQYVEQLVSELNVSSDPADLAEEKLENAVLINKIDLVRTILHIQIVFQHVLEPVVRLYVVQLCDDSHQPQSINLVPAYIKELNVQEQPSIYGQVLAELMNPILISQQLEIAEQFPIDLYKCLEHALNLNFELYEQNVAVKSVSERVIRCICTTLEAKRFELGFQSAIKAYHLFLLNKDINGAIKLSLSLDIEHLKEQVFNISAASGYTPEIVLQLSLLRDYAALSDCCYKLNEASNICGVGTQLPFTASEESLVVVNAACDSVFVGLQFEGPEDIKTSYFPEIVSQLLKIVERMETVANRFSVIVMQLATKLADDKDELYKYFSTDILGALVTPYLDSQVCS</sequence>
<comment type="subcellular location">
    <subcellularLocation>
        <location evidence="7">Nucleus</location>
        <location evidence="7">Nuclear pore complex</location>
    </subcellularLocation>
    <subcellularLocation>
        <location evidence="7">Nucleus membrane</location>
    </subcellularLocation>
</comment>
<dbReference type="PANTHER" id="PTHR13003:SF2">
    <property type="entry name" value="NUCLEAR PORE COMPLEX PROTEIN NUP107"/>
    <property type="match status" value="1"/>
</dbReference>
<evidence type="ECO:0000313" key="9">
    <source>
        <dbReference type="Proteomes" id="UP001362899"/>
    </source>
</evidence>
<dbReference type="EMBL" id="BTGC01000008">
    <property type="protein sequence ID" value="GMM52981.1"/>
    <property type="molecule type" value="Genomic_DNA"/>
</dbReference>
<dbReference type="GO" id="GO:0017056">
    <property type="term" value="F:structural constituent of nuclear pore"/>
    <property type="evidence" value="ECO:0007669"/>
    <property type="project" value="UniProtKB-UniRule"/>
</dbReference>
<dbReference type="GO" id="GO:0031965">
    <property type="term" value="C:nuclear membrane"/>
    <property type="evidence" value="ECO:0007669"/>
    <property type="project" value="UniProtKB-SubCell"/>
</dbReference>
<dbReference type="PANTHER" id="PTHR13003">
    <property type="entry name" value="NUP107-RELATED"/>
    <property type="match status" value="1"/>
</dbReference>
<keyword evidence="2" id="KW-0509">mRNA transport</keyword>
<comment type="subunit">
    <text evidence="7">Part of the nuclear pore complex (NPC).</text>
</comment>
<keyword evidence="6 7" id="KW-0539">Nucleus</keyword>
<protein>
    <recommendedName>
        <fullName evidence="7">Nuclear pore complex protein</fullName>
    </recommendedName>
</protein>
<dbReference type="GO" id="GO:0006406">
    <property type="term" value="P:mRNA export from nucleus"/>
    <property type="evidence" value="ECO:0007669"/>
    <property type="project" value="TreeGrafter"/>
</dbReference>
<evidence type="ECO:0000256" key="7">
    <source>
        <dbReference type="RuleBase" id="RU365072"/>
    </source>
</evidence>
<dbReference type="Proteomes" id="UP001362899">
    <property type="component" value="Unassembled WGS sequence"/>
</dbReference>
<keyword evidence="7" id="KW-0472">Membrane</keyword>
<dbReference type="InterPro" id="IPR007252">
    <property type="entry name" value="Nup84/Nup107"/>
</dbReference>
<proteinExistence type="inferred from homology"/>
<keyword evidence="5 7" id="KW-0906">Nuclear pore complex</keyword>
<accession>A0AAV5RN89</accession>